<reference evidence="1 2" key="1">
    <citation type="journal article" date="2020" name="Mol. Biol. Evol.">
        <title>Distinct Expression and Methylation Patterns for Genes with Different Fates following a Single Whole-Genome Duplication in Flowering Plants.</title>
        <authorList>
            <person name="Shi T."/>
            <person name="Rahmani R.S."/>
            <person name="Gugger P.F."/>
            <person name="Wang M."/>
            <person name="Li H."/>
            <person name="Zhang Y."/>
            <person name="Li Z."/>
            <person name="Wang Q."/>
            <person name="Van de Peer Y."/>
            <person name="Marchal K."/>
            <person name="Chen J."/>
        </authorList>
    </citation>
    <scope>NUCLEOTIDE SEQUENCE [LARGE SCALE GENOMIC DNA]</scope>
    <source>
        <tissue evidence="1">Leaf</tissue>
    </source>
</reference>
<dbReference type="Pfam" id="PF08282">
    <property type="entry name" value="Hydrolase_3"/>
    <property type="match status" value="1"/>
</dbReference>
<dbReference type="InterPro" id="IPR036412">
    <property type="entry name" value="HAD-like_sf"/>
</dbReference>
<dbReference type="GO" id="GO:0004222">
    <property type="term" value="F:metalloendopeptidase activity"/>
    <property type="evidence" value="ECO:0007669"/>
    <property type="project" value="InterPro"/>
</dbReference>
<dbReference type="GO" id="GO:0006364">
    <property type="term" value="P:rRNA processing"/>
    <property type="evidence" value="ECO:0007669"/>
    <property type="project" value="InterPro"/>
</dbReference>
<gene>
    <name evidence="1" type="ORF">HUJ06_002801</name>
</gene>
<protein>
    <submittedName>
        <fullName evidence="1">Uncharacterized protein</fullName>
    </submittedName>
</protein>
<dbReference type="PANTHER" id="PTHR46986:SF1">
    <property type="entry name" value="ENDORIBONUCLEASE YBEY, CHLOROPLASTIC"/>
    <property type="match status" value="1"/>
</dbReference>
<evidence type="ECO:0000313" key="1">
    <source>
        <dbReference type="EMBL" id="DAD44571.1"/>
    </source>
</evidence>
<sequence length="163" mass="18200">MLFHVLLNTFRGIRCYKEIGSLRIFTGKRLEDRKREGSLRFYRPKFSYIFCDMDGTLLNSKSQVSSTTAKALKEAVSMGVKVVIATGKTRPAVISALKMVDLAGKDGIVSEFSPGVFLQGLLVYGRQGREISRRNLDLSVCREVDAFCFEIVLLISSYNLVCG</sequence>
<comment type="caution">
    <text evidence="1">The sequence shown here is derived from an EMBL/GenBank/DDBJ whole genome shotgun (WGS) entry which is preliminary data.</text>
</comment>
<dbReference type="AlphaFoldDB" id="A0A822ZM22"/>
<dbReference type="EMBL" id="DUZY01000007">
    <property type="protein sequence ID" value="DAD44571.1"/>
    <property type="molecule type" value="Genomic_DNA"/>
</dbReference>
<dbReference type="Gene3D" id="3.40.50.1000">
    <property type="entry name" value="HAD superfamily/HAD-like"/>
    <property type="match status" value="1"/>
</dbReference>
<dbReference type="PROSITE" id="PS01228">
    <property type="entry name" value="COF_1"/>
    <property type="match status" value="1"/>
</dbReference>
<dbReference type="SUPFAM" id="SSF56784">
    <property type="entry name" value="HAD-like"/>
    <property type="match status" value="1"/>
</dbReference>
<dbReference type="InterPro" id="IPR002036">
    <property type="entry name" value="YbeY"/>
</dbReference>
<dbReference type="InterPro" id="IPR023214">
    <property type="entry name" value="HAD_sf"/>
</dbReference>
<name>A0A822ZM22_NELNU</name>
<dbReference type="Gene3D" id="3.30.1240.10">
    <property type="match status" value="1"/>
</dbReference>
<organism evidence="1 2">
    <name type="scientific">Nelumbo nucifera</name>
    <name type="common">Sacred lotus</name>
    <dbReference type="NCBI Taxonomy" id="4432"/>
    <lineage>
        <taxon>Eukaryota</taxon>
        <taxon>Viridiplantae</taxon>
        <taxon>Streptophyta</taxon>
        <taxon>Embryophyta</taxon>
        <taxon>Tracheophyta</taxon>
        <taxon>Spermatophyta</taxon>
        <taxon>Magnoliopsida</taxon>
        <taxon>Proteales</taxon>
        <taxon>Nelumbonaceae</taxon>
        <taxon>Nelumbo</taxon>
    </lineage>
</organism>
<dbReference type="Proteomes" id="UP000607653">
    <property type="component" value="Unassembled WGS sequence"/>
</dbReference>
<keyword evidence="2" id="KW-1185">Reference proteome</keyword>
<evidence type="ECO:0000313" key="2">
    <source>
        <dbReference type="Proteomes" id="UP000607653"/>
    </source>
</evidence>
<dbReference type="PANTHER" id="PTHR46986">
    <property type="entry name" value="ENDORIBONUCLEASE YBEY, CHLOROPLASTIC"/>
    <property type="match status" value="1"/>
</dbReference>
<accession>A0A822ZM22</accession>
<proteinExistence type="predicted"/>